<feature type="transmembrane region" description="Helical" evidence="5">
    <location>
        <begin position="21"/>
        <end position="47"/>
    </location>
</feature>
<organism evidence="7 8">
    <name type="scientific">Meiothermus hypogaeus NBRC 106114</name>
    <dbReference type="NCBI Taxonomy" id="1227553"/>
    <lineage>
        <taxon>Bacteria</taxon>
        <taxon>Thermotogati</taxon>
        <taxon>Deinococcota</taxon>
        <taxon>Deinococci</taxon>
        <taxon>Thermales</taxon>
        <taxon>Thermaceae</taxon>
        <taxon>Meiothermus</taxon>
    </lineage>
</organism>
<comment type="subcellular location">
    <subcellularLocation>
        <location evidence="1">Membrane</location>
        <topology evidence="1">Multi-pass membrane protein</topology>
    </subcellularLocation>
</comment>
<keyword evidence="2 5" id="KW-0812">Transmembrane</keyword>
<dbReference type="Pfam" id="PF04893">
    <property type="entry name" value="Yip1"/>
    <property type="match status" value="1"/>
</dbReference>
<reference evidence="7 8" key="1">
    <citation type="submission" date="2019-07" db="EMBL/GenBank/DDBJ databases">
        <title>Whole genome shotgun sequence of Meiothermus hypogaeus NBRC 106114.</title>
        <authorList>
            <person name="Hosoyama A."/>
            <person name="Uohara A."/>
            <person name="Ohji S."/>
            <person name="Ichikawa N."/>
        </authorList>
    </citation>
    <scope>NUCLEOTIDE SEQUENCE [LARGE SCALE GENOMIC DNA]</scope>
    <source>
        <strain evidence="7 8">NBRC 106114</strain>
    </source>
</reference>
<evidence type="ECO:0000256" key="4">
    <source>
        <dbReference type="ARBA" id="ARBA00023136"/>
    </source>
</evidence>
<gene>
    <name evidence="7" type="ORF">MHY01S_13990</name>
</gene>
<evidence type="ECO:0000259" key="6">
    <source>
        <dbReference type="Pfam" id="PF04893"/>
    </source>
</evidence>
<name>A0A511R0T1_9DEIN</name>
<evidence type="ECO:0000256" key="3">
    <source>
        <dbReference type="ARBA" id="ARBA00022989"/>
    </source>
</evidence>
<protein>
    <recommendedName>
        <fullName evidence="6">Yip1 domain-containing protein</fullName>
    </recommendedName>
</protein>
<dbReference type="AlphaFoldDB" id="A0A511R0T1"/>
<proteinExistence type="predicted"/>
<feature type="transmembrane region" description="Helical" evidence="5">
    <location>
        <begin position="153"/>
        <end position="170"/>
    </location>
</feature>
<feature type="domain" description="Yip1" evidence="6">
    <location>
        <begin position="3"/>
        <end position="198"/>
    </location>
</feature>
<comment type="caution">
    <text evidence="7">The sequence shown here is derived from an EMBL/GenBank/DDBJ whole genome shotgun (WGS) entry which is preliminary data.</text>
</comment>
<dbReference type="Proteomes" id="UP000321197">
    <property type="component" value="Unassembled WGS sequence"/>
</dbReference>
<dbReference type="GO" id="GO:0016020">
    <property type="term" value="C:membrane"/>
    <property type="evidence" value="ECO:0007669"/>
    <property type="project" value="UniProtKB-SubCell"/>
</dbReference>
<evidence type="ECO:0000313" key="7">
    <source>
        <dbReference type="EMBL" id="GEM83233.1"/>
    </source>
</evidence>
<dbReference type="InterPro" id="IPR006977">
    <property type="entry name" value="Yip1_dom"/>
</dbReference>
<sequence length="204" mass="21647">MLEVLLQPTNFFRALSERKPNLVAPFFIVVASTVAASLGQVLLVRLLPSFLPGGLPVQLVFALLGGVIFGMLLWGIGGLIIRLLAGPESRAWEVYGWASVPALLVGLVLVPLGALFPITGDLPPLPPATDPEALRAWQREYQQVVGAASGTRVLQGLGIVGSLWSLWIIWSGLRVLAPSRALLATLGVAVVSLAFTLWGILGSR</sequence>
<dbReference type="EMBL" id="BJXL01000036">
    <property type="protein sequence ID" value="GEM83233.1"/>
    <property type="molecule type" value="Genomic_DNA"/>
</dbReference>
<keyword evidence="3 5" id="KW-1133">Transmembrane helix</keyword>
<evidence type="ECO:0000256" key="1">
    <source>
        <dbReference type="ARBA" id="ARBA00004141"/>
    </source>
</evidence>
<evidence type="ECO:0000313" key="8">
    <source>
        <dbReference type="Proteomes" id="UP000321197"/>
    </source>
</evidence>
<dbReference type="RefSeq" id="WP_119340614.1">
    <property type="nucleotide sequence ID" value="NZ_BJXL01000036.1"/>
</dbReference>
<feature type="transmembrane region" description="Helical" evidence="5">
    <location>
        <begin position="59"/>
        <end position="85"/>
    </location>
</feature>
<feature type="transmembrane region" description="Helical" evidence="5">
    <location>
        <begin position="182"/>
        <end position="201"/>
    </location>
</feature>
<dbReference type="OrthoDB" id="26315at2"/>
<keyword evidence="4 5" id="KW-0472">Membrane</keyword>
<evidence type="ECO:0000256" key="2">
    <source>
        <dbReference type="ARBA" id="ARBA00022692"/>
    </source>
</evidence>
<feature type="transmembrane region" description="Helical" evidence="5">
    <location>
        <begin position="97"/>
        <end position="118"/>
    </location>
</feature>
<evidence type="ECO:0000256" key="5">
    <source>
        <dbReference type="SAM" id="Phobius"/>
    </source>
</evidence>
<accession>A0A511R0T1</accession>